<proteinExistence type="predicted"/>
<organism evidence="1 2">
    <name type="scientific">Sorangium cellulosum</name>
    <name type="common">Polyangium cellulosum</name>
    <dbReference type="NCBI Taxonomy" id="56"/>
    <lineage>
        <taxon>Bacteria</taxon>
        <taxon>Pseudomonadati</taxon>
        <taxon>Myxococcota</taxon>
        <taxon>Polyangia</taxon>
        <taxon>Polyangiales</taxon>
        <taxon>Polyangiaceae</taxon>
        <taxon>Sorangium</taxon>
    </lineage>
</organism>
<dbReference type="Proteomes" id="UP000295781">
    <property type="component" value="Chromosome"/>
</dbReference>
<dbReference type="EMBL" id="CP012670">
    <property type="protein sequence ID" value="AUX20875.1"/>
    <property type="molecule type" value="Genomic_DNA"/>
</dbReference>
<reference evidence="1 2" key="1">
    <citation type="submission" date="2015-09" db="EMBL/GenBank/DDBJ databases">
        <title>Sorangium comparison.</title>
        <authorList>
            <person name="Zaburannyi N."/>
            <person name="Bunk B."/>
            <person name="Overmann J."/>
            <person name="Mueller R."/>
        </authorList>
    </citation>
    <scope>NUCLEOTIDE SEQUENCE [LARGE SCALE GENOMIC DNA]</scope>
    <source>
        <strain evidence="1 2">So ceGT47</strain>
    </source>
</reference>
<dbReference type="PROSITE" id="PS51257">
    <property type="entry name" value="PROKAR_LIPOPROTEIN"/>
    <property type="match status" value="1"/>
</dbReference>
<protein>
    <submittedName>
        <fullName evidence="1">Uncharacterized protein</fullName>
    </submittedName>
</protein>
<gene>
    <name evidence="1" type="ORF">SOCEGT47_013510</name>
</gene>
<evidence type="ECO:0000313" key="1">
    <source>
        <dbReference type="EMBL" id="AUX20875.1"/>
    </source>
</evidence>
<sequence length="296" mass="31499">MRSTPYVALSAAALLSCGEGLDIPEPRTEDTTVLLWSGSDPNPPPCPLGRLDYWDGWADVSASPQKECGTCSCGPAPCVLPSEFTAHESNLCADDGIPVTLDTEKHQRGECIEANPRVPDEALASITLAPPTVASRCEPLQQFGPPPLTGIFARACPWVPKHFADFDGLACIAPDEDGSCPAGFSVRFEFQERIGDARTCTPCACGDPAGGRCLADVLLFRDIDCSDLMTLYNGVEAHACIEAQPTWSLAAARVILAHEEPGACPPTEKTSYVGGTIESGETRVFCCTQHIITDED</sequence>
<evidence type="ECO:0000313" key="2">
    <source>
        <dbReference type="Proteomes" id="UP000295781"/>
    </source>
</evidence>
<accession>A0A4P2PVP7</accession>
<dbReference type="AlphaFoldDB" id="A0A4P2PVP7"/>
<name>A0A4P2PVP7_SORCE</name>